<feature type="domain" description="Major facilitator superfamily (MFS) profile" evidence="5">
    <location>
        <begin position="12"/>
        <end position="394"/>
    </location>
</feature>
<dbReference type="PROSITE" id="PS50850">
    <property type="entry name" value="MFS"/>
    <property type="match status" value="1"/>
</dbReference>
<organism evidence="6 7">
    <name type="scientific">Suttonella ornithocola</name>
    <dbReference type="NCBI Taxonomy" id="279832"/>
    <lineage>
        <taxon>Bacteria</taxon>
        <taxon>Pseudomonadati</taxon>
        <taxon>Pseudomonadota</taxon>
        <taxon>Gammaproteobacteria</taxon>
        <taxon>Cardiobacteriales</taxon>
        <taxon>Cardiobacteriaceae</taxon>
        <taxon>Suttonella</taxon>
    </lineage>
</organism>
<feature type="transmembrane region" description="Helical" evidence="4">
    <location>
        <begin position="104"/>
        <end position="122"/>
    </location>
</feature>
<dbReference type="GO" id="GO:0022857">
    <property type="term" value="F:transmembrane transporter activity"/>
    <property type="evidence" value="ECO:0007669"/>
    <property type="project" value="InterPro"/>
</dbReference>
<evidence type="ECO:0000313" key="7">
    <source>
        <dbReference type="Proteomes" id="UP000254601"/>
    </source>
</evidence>
<feature type="transmembrane region" description="Helical" evidence="4">
    <location>
        <begin position="253"/>
        <end position="273"/>
    </location>
</feature>
<dbReference type="EMBL" id="UHIC01000001">
    <property type="protein sequence ID" value="SUO95318.1"/>
    <property type="molecule type" value="Genomic_DNA"/>
</dbReference>
<dbReference type="SUPFAM" id="SSF103473">
    <property type="entry name" value="MFS general substrate transporter"/>
    <property type="match status" value="1"/>
</dbReference>
<feature type="transmembrane region" description="Helical" evidence="4">
    <location>
        <begin position="169"/>
        <end position="186"/>
    </location>
</feature>
<dbReference type="Gene3D" id="1.20.1250.20">
    <property type="entry name" value="MFS general substrate transporter like domains"/>
    <property type="match status" value="1"/>
</dbReference>
<feature type="transmembrane region" description="Helical" evidence="4">
    <location>
        <begin position="143"/>
        <end position="163"/>
    </location>
</feature>
<evidence type="ECO:0000259" key="5">
    <source>
        <dbReference type="PROSITE" id="PS50850"/>
    </source>
</evidence>
<feature type="transmembrane region" description="Helical" evidence="4">
    <location>
        <begin position="12"/>
        <end position="36"/>
    </location>
</feature>
<dbReference type="InterPro" id="IPR011701">
    <property type="entry name" value="MFS"/>
</dbReference>
<feature type="transmembrane region" description="Helical" evidence="4">
    <location>
        <begin position="368"/>
        <end position="389"/>
    </location>
</feature>
<dbReference type="OrthoDB" id="5317164at2"/>
<evidence type="ECO:0000256" key="1">
    <source>
        <dbReference type="ARBA" id="ARBA00022692"/>
    </source>
</evidence>
<dbReference type="PANTHER" id="PTHR23523">
    <property type="match status" value="1"/>
</dbReference>
<dbReference type="InterPro" id="IPR036259">
    <property type="entry name" value="MFS_trans_sf"/>
</dbReference>
<keyword evidence="7" id="KW-1185">Reference proteome</keyword>
<feature type="transmembrane region" description="Helical" evidence="4">
    <location>
        <begin position="339"/>
        <end position="362"/>
    </location>
</feature>
<dbReference type="PANTHER" id="PTHR23523:SF2">
    <property type="entry name" value="2-NITROIMIDAZOLE TRANSPORTER"/>
    <property type="match status" value="1"/>
</dbReference>
<accession>A0A380MSP9</accession>
<protein>
    <submittedName>
        <fullName evidence="6">Inner membrane transport protein YeaN</fullName>
    </submittedName>
</protein>
<feature type="transmembrane region" description="Helical" evidence="4">
    <location>
        <begin position="219"/>
        <end position="241"/>
    </location>
</feature>
<reference evidence="6 7" key="1">
    <citation type="submission" date="2018-06" db="EMBL/GenBank/DDBJ databases">
        <authorList>
            <consortium name="Pathogen Informatics"/>
            <person name="Doyle S."/>
        </authorList>
    </citation>
    <scope>NUCLEOTIDE SEQUENCE [LARGE SCALE GENOMIC DNA]</scope>
    <source>
        <strain evidence="6 7">NCTC13337</strain>
    </source>
</reference>
<proteinExistence type="predicted"/>
<evidence type="ECO:0000256" key="3">
    <source>
        <dbReference type="ARBA" id="ARBA00023136"/>
    </source>
</evidence>
<dbReference type="AlphaFoldDB" id="A0A380MSP9"/>
<name>A0A380MSP9_9GAMM</name>
<dbReference type="InterPro" id="IPR020846">
    <property type="entry name" value="MFS_dom"/>
</dbReference>
<sequence length="395" mass="42931">MTSQKTSTISTTLFAIAVFLLAINLRPAIIAVGPVIEIVQKALQTTPIMMGVAGTLPVFAFAICSPFIATLARRYSAEKTILASLIIIGIGCIVRSSFSNIWSVLLGTFILCAGIAVGNVLLSSVIRHHRPQYVERLTALQMLAFSLSSAIASGVAVPMAHWFNWQTALGIWGITVIPAFIVWWKLGQQTRPQNQKTSEQPQKPVWQGNIWKSPLAWKISIYMGLQSMMFYTLANWLPALISARGFSEIQAGGYGTIFQFVAFPTALALAPLAERFSIRYLLPSSCLFILVGFIMLWYAPTSLMWLSTTLLGIGGCASFTFCLMLFAIRGKDAAQSAALSGMAQTVGYLIASVGPVSIGYLYQLSGNWQMPIHAMTAIIIIQLMLSVFASKKAAL</sequence>
<feature type="transmembrane region" description="Helical" evidence="4">
    <location>
        <begin position="81"/>
        <end position="98"/>
    </location>
</feature>
<dbReference type="CDD" id="cd17339">
    <property type="entry name" value="MFS_NIMT_CynX_like"/>
    <property type="match status" value="1"/>
</dbReference>
<feature type="transmembrane region" description="Helical" evidence="4">
    <location>
        <begin position="280"/>
        <end position="299"/>
    </location>
</feature>
<dbReference type="Pfam" id="PF07690">
    <property type="entry name" value="MFS_1"/>
    <property type="match status" value="1"/>
</dbReference>
<keyword evidence="2 4" id="KW-1133">Transmembrane helix</keyword>
<evidence type="ECO:0000313" key="6">
    <source>
        <dbReference type="EMBL" id="SUO95318.1"/>
    </source>
</evidence>
<feature type="transmembrane region" description="Helical" evidence="4">
    <location>
        <begin position="48"/>
        <end position="69"/>
    </location>
</feature>
<gene>
    <name evidence="6" type="primary">yeaN</name>
    <name evidence="6" type="ORF">NCTC13337_01218</name>
</gene>
<dbReference type="RefSeq" id="WP_072576153.1">
    <property type="nucleotide sequence ID" value="NZ_LWHB01000054.1"/>
</dbReference>
<evidence type="ECO:0000256" key="4">
    <source>
        <dbReference type="SAM" id="Phobius"/>
    </source>
</evidence>
<evidence type="ECO:0000256" key="2">
    <source>
        <dbReference type="ARBA" id="ARBA00022989"/>
    </source>
</evidence>
<keyword evidence="1 4" id="KW-0812">Transmembrane</keyword>
<dbReference type="InterPro" id="IPR052524">
    <property type="entry name" value="MFS_Cyanate_Porter"/>
</dbReference>
<feature type="transmembrane region" description="Helical" evidence="4">
    <location>
        <begin position="305"/>
        <end position="327"/>
    </location>
</feature>
<keyword evidence="3 4" id="KW-0472">Membrane</keyword>
<dbReference type="Proteomes" id="UP000254601">
    <property type="component" value="Unassembled WGS sequence"/>
</dbReference>